<organism evidence="4 5">
    <name type="scientific">Lactobacillus johnsonii</name>
    <dbReference type="NCBI Taxonomy" id="33959"/>
    <lineage>
        <taxon>Bacteria</taxon>
        <taxon>Bacillati</taxon>
        <taxon>Bacillota</taxon>
        <taxon>Bacilli</taxon>
        <taxon>Lactobacillales</taxon>
        <taxon>Lactobacillaceae</taxon>
        <taxon>Lactobacillus</taxon>
    </lineage>
</organism>
<keyword evidence="3" id="KW-1133">Transmembrane helix</keyword>
<dbReference type="GO" id="GO:0016020">
    <property type="term" value="C:membrane"/>
    <property type="evidence" value="ECO:0007669"/>
    <property type="project" value="UniProtKB-SubCell"/>
</dbReference>
<evidence type="ECO:0000313" key="5">
    <source>
        <dbReference type="Proteomes" id="UP000094691"/>
    </source>
</evidence>
<dbReference type="Proteomes" id="UP000094691">
    <property type="component" value="Chromosome"/>
</dbReference>
<dbReference type="Pfam" id="PF13704">
    <property type="entry name" value="Glyco_tranf_2_4"/>
    <property type="match status" value="1"/>
</dbReference>
<gene>
    <name evidence="4" type="ORF">BBP16_02425</name>
</gene>
<dbReference type="EMBL" id="CP016400">
    <property type="protein sequence ID" value="AOG25820.1"/>
    <property type="molecule type" value="Genomic_DNA"/>
</dbReference>
<dbReference type="GO" id="GO:0016757">
    <property type="term" value="F:glycosyltransferase activity"/>
    <property type="evidence" value="ECO:0007669"/>
    <property type="project" value="TreeGrafter"/>
</dbReference>
<evidence type="ECO:0008006" key="6">
    <source>
        <dbReference type="Google" id="ProtNLM"/>
    </source>
</evidence>
<keyword evidence="3" id="KW-0472">Membrane</keyword>
<evidence type="ECO:0000256" key="1">
    <source>
        <dbReference type="ARBA" id="ARBA00004167"/>
    </source>
</evidence>
<dbReference type="PANTHER" id="PTHR21461">
    <property type="entry name" value="GLYCOSYLTRANSFERASE FAMILY 92 PROTEIN"/>
    <property type="match status" value="1"/>
</dbReference>
<name>A0A9W3SK49_LACJH</name>
<evidence type="ECO:0000256" key="3">
    <source>
        <dbReference type="ARBA" id="ARBA00022989"/>
    </source>
</evidence>
<keyword evidence="2" id="KW-0812">Transmembrane</keyword>
<accession>A0A9W3SK49</accession>
<dbReference type="PANTHER" id="PTHR21461:SF69">
    <property type="entry name" value="GLYCOSYLTRANSFERASE FAMILY 92 PROTEIN"/>
    <property type="match status" value="1"/>
</dbReference>
<dbReference type="Gene3D" id="3.90.550.10">
    <property type="entry name" value="Spore Coat Polysaccharide Biosynthesis Protein SpsA, Chain A"/>
    <property type="match status" value="1"/>
</dbReference>
<protein>
    <recommendedName>
        <fullName evidence="6">Glycosyltransferase family 2 protein</fullName>
    </recommendedName>
</protein>
<comment type="subcellular location">
    <subcellularLocation>
        <location evidence="1">Membrane</location>
        <topology evidence="1">Single-pass membrane protein</topology>
    </subcellularLocation>
</comment>
<evidence type="ECO:0000313" key="4">
    <source>
        <dbReference type="EMBL" id="AOG25820.1"/>
    </source>
</evidence>
<reference evidence="4 5" key="1">
    <citation type="submission" date="2016-07" db="EMBL/GenBank/DDBJ databases">
        <title>Genome sequencing project for further understanding the molecular mechanisms of preventing non-alcoholic fatty liver disease.</title>
        <authorList>
            <person name="Wang H."/>
        </authorList>
    </citation>
    <scope>NUCLEOTIDE SEQUENCE [LARGE SCALE GENOMIC DNA]</scope>
    <source>
        <strain evidence="4 5">BS15</strain>
    </source>
</reference>
<evidence type="ECO:0000256" key="2">
    <source>
        <dbReference type="ARBA" id="ARBA00022692"/>
    </source>
</evidence>
<dbReference type="InterPro" id="IPR029044">
    <property type="entry name" value="Nucleotide-diphossugar_trans"/>
</dbReference>
<dbReference type="AlphaFoldDB" id="A0A9W3SK49"/>
<sequence>MITIKDRLMAARNRLPIFVNKHFLDKKRKNLKYKILSYALFPLGLIEQEKLKKVSLVSQKNKNFQYKMIVVSIMKNEAPYIKEWIKYYLSIGVEHFYIYNNNSSDSTEEILNSFSEVTCINYPGELRQLDAYNDALNRFKNIAQYITVVDADEFIFCPNEFKFNLYQFVDKYLSHKEVAGLGIHWLIFGSSHLMTQPEGLVTENYVYRSKTNFYKNKHVKTIINPRKILGYTNAHLPIPLPGYKIVNENYKIIDSPASDSVTVNKIRINHYFTKSKEEFMKKRNRGLADNVGKRSMQEFQIHDKNDVFDDAMKGYNKKNNLDI</sequence>
<dbReference type="CDD" id="cd00761">
    <property type="entry name" value="Glyco_tranf_GTA_type"/>
    <property type="match status" value="1"/>
</dbReference>
<proteinExistence type="predicted"/>
<dbReference type="SUPFAM" id="SSF53448">
    <property type="entry name" value="Nucleotide-diphospho-sugar transferases"/>
    <property type="match status" value="1"/>
</dbReference>
<dbReference type="GO" id="GO:0005737">
    <property type="term" value="C:cytoplasm"/>
    <property type="evidence" value="ECO:0007669"/>
    <property type="project" value="TreeGrafter"/>
</dbReference>